<evidence type="ECO:0000313" key="3">
    <source>
        <dbReference type="EMBL" id="KAJ3833181.1"/>
    </source>
</evidence>
<evidence type="ECO:0000313" key="4">
    <source>
        <dbReference type="Proteomes" id="UP001163846"/>
    </source>
</evidence>
<feature type="region of interest" description="Disordered" evidence="1">
    <location>
        <begin position="476"/>
        <end position="508"/>
    </location>
</feature>
<reference evidence="3" key="1">
    <citation type="submission" date="2022-08" db="EMBL/GenBank/DDBJ databases">
        <authorList>
            <consortium name="DOE Joint Genome Institute"/>
            <person name="Min B."/>
            <person name="Riley R."/>
            <person name="Sierra-Patev S."/>
            <person name="Naranjo-Ortiz M."/>
            <person name="Looney B."/>
            <person name="Konkel Z."/>
            <person name="Slot J.C."/>
            <person name="Sakamoto Y."/>
            <person name="Steenwyk J.L."/>
            <person name="Rokas A."/>
            <person name="Carro J."/>
            <person name="Camarero S."/>
            <person name="Ferreira P."/>
            <person name="Molpeceres G."/>
            <person name="Ruiz-Duenas F.J."/>
            <person name="Serrano A."/>
            <person name="Henrissat B."/>
            <person name="Drula E."/>
            <person name="Hughes K.W."/>
            <person name="Mata J.L."/>
            <person name="Ishikawa N.K."/>
            <person name="Vargas-Isla R."/>
            <person name="Ushijima S."/>
            <person name="Smith C.A."/>
            <person name="Ahrendt S."/>
            <person name="Andreopoulos W."/>
            <person name="He G."/>
            <person name="Labutti K."/>
            <person name="Lipzen A."/>
            <person name="Ng V."/>
            <person name="Sandor L."/>
            <person name="Barry K."/>
            <person name="Martinez A.T."/>
            <person name="Xiao Y."/>
            <person name="Gibbons J.G."/>
            <person name="Terashima K."/>
            <person name="Hibbett D.S."/>
            <person name="Grigoriev I.V."/>
        </authorList>
    </citation>
    <scope>NUCLEOTIDE SEQUENCE</scope>
    <source>
        <strain evidence="3">TFB9207</strain>
    </source>
</reference>
<evidence type="ECO:0000256" key="1">
    <source>
        <dbReference type="SAM" id="MobiDB-lite"/>
    </source>
</evidence>
<protein>
    <submittedName>
        <fullName evidence="3">Uncharacterized protein</fullName>
    </submittedName>
</protein>
<feature type="chain" id="PRO_5041307036" evidence="2">
    <location>
        <begin position="19"/>
        <end position="508"/>
    </location>
</feature>
<evidence type="ECO:0000256" key="2">
    <source>
        <dbReference type="SAM" id="SignalP"/>
    </source>
</evidence>
<name>A0AA38NZ56_9AGAR</name>
<dbReference type="AlphaFoldDB" id="A0AA38NZ56"/>
<comment type="caution">
    <text evidence="3">The sequence shown here is derived from an EMBL/GenBank/DDBJ whole genome shotgun (WGS) entry which is preliminary data.</text>
</comment>
<organism evidence="3 4">
    <name type="scientific">Lentinula raphanica</name>
    <dbReference type="NCBI Taxonomy" id="153919"/>
    <lineage>
        <taxon>Eukaryota</taxon>
        <taxon>Fungi</taxon>
        <taxon>Dikarya</taxon>
        <taxon>Basidiomycota</taxon>
        <taxon>Agaricomycotina</taxon>
        <taxon>Agaricomycetes</taxon>
        <taxon>Agaricomycetidae</taxon>
        <taxon>Agaricales</taxon>
        <taxon>Marasmiineae</taxon>
        <taxon>Omphalotaceae</taxon>
        <taxon>Lentinula</taxon>
    </lineage>
</organism>
<proteinExistence type="predicted"/>
<dbReference type="Proteomes" id="UP001163846">
    <property type="component" value="Unassembled WGS sequence"/>
</dbReference>
<keyword evidence="4" id="KW-1185">Reference proteome</keyword>
<gene>
    <name evidence="3" type="ORF">F5878DRAFT_665876</name>
</gene>
<sequence>MRLLVSSFLSSHTFSVLCLAVCLLSGVAVIAPPLPNQELGHSNSPDLSPDIILSEILDAKGKGTGVTFLTIGSKRFCKDSKVADSINPPIRASEPKTIGQVHFVSEARMTAALSEARAYAEGAPYAKPESDSLDYLTYLDNVLEYLHMTLFDAINDRTMESWKQELKDLGSGESIVPDNHTDRNFGSSDISESPTGSLITVSEVLNVYKEGTGARFLRIGQKCVCKEKGVVAKLEIGTKSASEPKTIGHINFKPEGEELDKALAEAIAYAEGIQYPTPALDSLNYLTYLNHVMEHLYNREPRAIDDRTMESWKKELKRLKALDGERIILNVYHFSASYNPNGIITMQIGDDVLQVSLATKLATNNGGIRSIILGPLEKDVRIDLDQVREYAESHSGFCGAESDVAILKAEEAEWLQKSNSARMKLGLAGWKFANGVMNFLSTQGFVSKKISDKWHKVCPQRMNTFITYTKSTLRIPKQTGKRDSRGSEGFESSTKKPSLSKPKLTKRN</sequence>
<dbReference type="EMBL" id="MU806754">
    <property type="protein sequence ID" value="KAJ3833181.1"/>
    <property type="molecule type" value="Genomic_DNA"/>
</dbReference>
<keyword evidence="2" id="KW-0732">Signal</keyword>
<accession>A0AA38NZ56</accession>
<feature type="signal peptide" evidence="2">
    <location>
        <begin position="1"/>
        <end position="18"/>
    </location>
</feature>